<dbReference type="EMBL" id="CP000155">
    <property type="protein sequence ID" value="ABC33043.1"/>
    <property type="molecule type" value="Genomic_DNA"/>
</dbReference>
<sequence>MSVSPVDLLNAFNQHFGQFLPDVAKSAHEDVQQQAKAALSSIISKLDLVTREEFDVQLEVLRRTREKLDSLEKRVVELEAALQAKSEQGDQA</sequence>
<feature type="coiled-coil region" evidence="1">
    <location>
        <begin position="61"/>
        <end position="88"/>
    </location>
</feature>
<evidence type="ECO:0000256" key="1">
    <source>
        <dbReference type="HAMAP-Rule" id="MF_02216"/>
    </source>
</evidence>
<dbReference type="eggNOG" id="COG2960">
    <property type="taxonomic scope" value="Bacteria"/>
</dbReference>
<dbReference type="AlphaFoldDB" id="Q2S8I1"/>
<name>Q2S8I1_HAHCH</name>
<evidence type="ECO:0000313" key="2">
    <source>
        <dbReference type="EMBL" id="ABC33043.1"/>
    </source>
</evidence>
<organism evidence="2 3">
    <name type="scientific">Hahella chejuensis (strain KCTC 2396)</name>
    <dbReference type="NCBI Taxonomy" id="349521"/>
    <lineage>
        <taxon>Bacteria</taxon>
        <taxon>Pseudomonadati</taxon>
        <taxon>Pseudomonadota</taxon>
        <taxon>Gammaproteobacteria</taxon>
        <taxon>Oceanospirillales</taxon>
        <taxon>Hahellaceae</taxon>
        <taxon>Hahella</taxon>
    </lineage>
</organism>
<dbReference type="GO" id="GO:0005829">
    <property type="term" value="C:cytosol"/>
    <property type="evidence" value="ECO:0007669"/>
    <property type="project" value="TreeGrafter"/>
</dbReference>
<dbReference type="GO" id="GO:0006744">
    <property type="term" value="P:ubiquinone biosynthetic process"/>
    <property type="evidence" value="ECO:0007669"/>
    <property type="project" value="UniProtKB-UniRule"/>
</dbReference>
<dbReference type="RefSeq" id="WP_011400095.1">
    <property type="nucleotide sequence ID" value="NC_007645.1"/>
</dbReference>
<dbReference type="Pfam" id="PF04380">
    <property type="entry name" value="BMFP"/>
    <property type="match status" value="1"/>
</dbReference>
<reference evidence="2 3" key="1">
    <citation type="journal article" date="2005" name="Nucleic Acids Res.">
        <title>Genomic blueprint of Hahella chejuensis, a marine microbe producing an algicidal agent.</title>
        <authorList>
            <person name="Jeong H."/>
            <person name="Yim J.H."/>
            <person name="Lee C."/>
            <person name="Choi S.-H."/>
            <person name="Park Y.K."/>
            <person name="Yoon S.H."/>
            <person name="Hur C.-G."/>
            <person name="Kang H.-Y."/>
            <person name="Kim D."/>
            <person name="Lee H.H."/>
            <person name="Park K.H."/>
            <person name="Park S.-H."/>
            <person name="Park H.-S."/>
            <person name="Lee H.K."/>
            <person name="Oh T.K."/>
            <person name="Kim J.F."/>
        </authorList>
    </citation>
    <scope>NUCLEOTIDE SEQUENCE [LARGE SCALE GENOMIC DNA]</scope>
    <source>
        <strain evidence="2 3">KCTC 2396</strain>
    </source>
</reference>
<dbReference type="Proteomes" id="UP000000238">
    <property type="component" value="Chromosome"/>
</dbReference>
<comment type="function">
    <text evidence="1">Required for efficient ubiquinone (coenzyme Q) biosynthesis. UbiK is probably an accessory factor of Ubi enzymes and facilitates ubiquinone biosynthesis by acting as an assembly factor, a targeting factor, or both.</text>
</comment>
<proteinExistence type="inferred from homology"/>
<dbReference type="KEGG" id="hch:HCH_06396"/>
<keyword evidence="1" id="KW-0963">Cytoplasm</keyword>
<protein>
    <recommendedName>
        <fullName evidence="1">Ubiquinone biosynthesis accessory factor UbiK</fullName>
    </recommendedName>
</protein>
<keyword evidence="1" id="KW-0175">Coiled coil</keyword>
<gene>
    <name evidence="1" type="primary">ubiK</name>
    <name evidence="2" type="ordered locus">HCH_06396</name>
</gene>
<keyword evidence="3" id="KW-1185">Reference proteome</keyword>
<comment type="pathway">
    <text evidence="1">Cofactor biosynthesis; ubiquinone biosynthesis.</text>
</comment>
<dbReference type="HOGENOM" id="CLU_154412_3_1_6"/>
<dbReference type="InterPro" id="IPR007475">
    <property type="entry name" value="UbiK"/>
</dbReference>
<dbReference type="STRING" id="349521.HCH_06396"/>
<comment type="subcellular location">
    <subcellularLocation>
        <location evidence="1">Cytoplasm</location>
    </subcellularLocation>
</comment>
<accession>Q2S8I1</accession>
<comment type="similarity">
    <text evidence="1">Belongs to the UbiK family.</text>
</comment>
<evidence type="ECO:0000313" key="3">
    <source>
        <dbReference type="Proteomes" id="UP000000238"/>
    </source>
</evidence>
<dbReference type="PANTHER" id="PTHR38040:SF1">
    <property type="entry name" value="UBIQUINONE BIOSYNTHESIS ACCESSORY FACTOR UBIK"/>
    <property type="match status" value="1"/>
</dbReference>
<dbReference type="HAMAP" id="MF_02216">
    <property type="entry name" value="UbiK"/>
    <property type="match status" value="1"/>
</dbReference>
<dbReference type="PANTHER" id="PTHR38040">
    <property type="entry name" value="UBIQUINONE BIOSYNTHESIS ACCESSORY FACTOR UBIK"/>
    <property type="match status" value="1"/>
</dbReference>
<dbReference type="UniPathway" id="UPA00232"/>
<keyword evidence="1" id="KW-0831">Ubiquinone biosynthesis</keyword>
<dbReference type="OrthoDB" id="5297354at2"/>